<evidence type="ECO:0000256" key="3">
    <source>
        <dbReference type="ARBA" id="ARBA00012438"/>
    </source>
</evidence>
<evidence type="ECO:0000256" key="6">
    <source>
        <dbReference type="ARBA" id="ARBA00022741"/>
    </source>
</evidence>
<dbReference type="InterPro" id="IPR036890">
    <property type="entry name" value="HATPase_C_sf"/>
</dbReference>
<evidence type="ECO:0000259" key="11">
    <source>
        <dbReference type="PROSITE" id="PS50109"/>
    </source>
</evidence>
<organism evidence="13 14">
    <name type="scientific">Desulfotomaculum copahuensis</name>
    <dbReference type="NCBI Taxonomy" id="1838280"/>
    <lineage>
        <taxon>Bacteria</taxon>
        <taxon>Bacillati</taxon>
        <taxon>Bacillota</taxon>
        <taxon>Clostridia</taxon>
        <taxon>Eubacteriales</taxon>
        <taxon>Desulfotomaculaceae</taxon>
        <taxon>Desulfotomaculum</taxon>
    </lineage>
</organism>
<keyword evidence="8" id="KW-0067">ATP-binding</keyword>
<dbReference type="Proteomes" id="UP000078532">
    <property type="component" value="Unassembled WGS sequence"/>
</dbReference>
<dbReference type="SMART" id="SM00388">
    <property type="entry name" value="HisKA"/>
    <property type="match status" value="1"/>
</dbReference>
<evidence type="ECO:0000256" key="1">
    <source>
        <dbReference type="ARBA" id="ARBA00000085"/>
    </source>
</evidence>
<evidence type="ECO:0000256" key="4">
    <source>
        <dbReference type="ARBA" id="ARBA00022553"/>
    </source>
</evidence>
<dbReference type="EMBL" id="LYVF01000047">
    <property type="protein sequence ID" value="OAT85842.1"/>
    <property type="molecule type" value="Genomic_DNA"/>
</dbReference>
<keyword evidence="9" id="KW-0902">Two-component regulatory system</keyword>
<evidence type="ECO:0000256" key="8">
    <source>
        <dbReference type="ARBA" id="ARBA00022840"/>
    </source>
</evidence>
<dbReference type="CDD" id="cd00082">
    <property type="entry name" value="HisKA"/>
    <property type="match status" value="1"/>
</dbReference>
<protein>
    <recommendedName>
        <fullName evidence="3">histidine kinase</fullName>
        <ecNumber evidence="3">2.7.13.3</ecNumber>
    </recommendedName>
</protein>
<dbReference type="OrthoDB" id="9764522at2"/>
<keyword evidence="10" id="KW-1133">Transmembrane helix</keyword>
<dbReference type="InterPro" id="IPR004358">
    <property type="entry name" value="Sig_transdc_His_kin-like_C"/>
</dbReference>
<keyword evidence="5" id="KW-0808">Transferase</keyword>
<dbReference type="PANTHER" id="PTHR43065">
    <property type="entry name" value="SENSOR HISTIDINE KINASE"/>
    <property type="match status" value="1"/>
</dbReference>
<evidence type="ECO:0000256" key="9">
    <source>
        <dbReference type="ARBA" id="ARBA00023012"/>
    </source>
</evidence>
<evidence type="ECO:0000259" key="12">
    <source>
        <dbReference type="PROSITE" id="PS50885"/>
    </source>
</evidence>
<dbReference type="PANTHER" id="PTHR43065:SF10">
    <property type="entry name" value="PEROXIDE STRESS-ACTIVATED HISTIDINE KINASE MAK3"/>
    <property type="match status" value="1"/>
</dbReference>
<feature type="transmembrane region" description="Helical" evidence="10">
    <location>
        <begin position="210"/>
        <end position="230"/>
    </location>
</feature>
<sequence length="520" mass="57321">MAAKTGWRSLQFQIVLLITVLLLIPVLLLLYDIFFASKSDEAMLSSMEERMGSVLLNRMVPGITRITVEKLAGKDFAALDPETRTSIIRTAFDETVSPLVPNFPGVRFGLYIPQTGQVFVHGFLHQFRPESPEQTREREKRILTEADSGLAAVLAGQRPFSRLTTSLNDETFEYLAPVRIKDKMAAIVWMDERLNPIFAQSRYFRLVSRYVALFVFFICAAGTLLLVHSLTGNVKRLKEGLGRLETDLGRRLPELPGEAGQIARAINRMASSLAEKEKLEEELYRNERLASLGRLVAGVAHELRNPLAVIKTTVQVLEGEAGQSAELKESLAVINEQVDRQNRIIQELLDFGRPQKYFCQPLLINQLLQQVLTFTAPMLRQNAIQLTLDPARNLPPVDADGQRLKQVFVNLILNAIQAMPEGGALTIRTGGGDGTVCIFFTDTGSGIDSADLPHIFDPFYTTRDKGTGLGLSISHQIVKEHGGSIEVTGTSPGGTTFCVCLPAQSTAGGMPDEASNHPDH</sequence>
<evidence type="ECO:0000313" key="14">
    <source>
        <dbReference type="Proteomes" id="UP000078532"/>
    </source>
</evidence>
<dbReference type="Gene3D" id="3.30.565.10">
    <property type="entry name" value="Histidine kinase-like ATPase, C-terminal domain"/>
    <property type="match status" value="1"/>
</dbReference>
<dbReference type="AlphaFoldDB" id="A0A1B7LHT0"/>
<comment type="caution">
    <text evidence="13">The sequence shown here is derived from an EMBL/GenBank/DDBJ whole genome shotgun (WGS) entry which is preliminary data.</text>
</comment>
<dbReference type="InterPro" id="IPR003661">
    <property type="entry name" value="HisK_dim/P_dom"/>
</dbReference>
<dbReference type="SUPFAM" id="SSF47384">
    <property type="entry name" value="Homodimeric domain of signal transducing histidine kinase"/>
    <property type="match status" value="1"/>
</dbReference>
<feature type="domain" description="Histidine kinase" evidence="11">
    <location>
        <begin position="298"/>
        <end position="505"/>
    </location>
</feature>
<dbReference type="InterPro" id="IPR005467">
    <property type="entry name" value="His_kinase_dom"/>
</dbReference>
<keyword evidence="10" id="KW-0472">Membrane</keyword>
<dbReference type="PROSITE" id="PS50109">
    <property type="entry name" value="HIS_KIN"/>
    <property type="match status" value="1"/>
</dbReference>
<dbReference type="PRINTS" id="PR00344">
    <property type="entry name" value="BCTRLSENSOR"/>
</dbReference>
<dbReference type="Pfam" id="PF02518">
    <property type="entry name" value="HATPase_c"/>
    <property type="match status" value="1"/>
</dbReference>
<name>A0A1B7LHT0_9FIRM</name>
<dbReference type="Gene3D" id="1.10.287.130">
    <property type="match status" value="1"/>
</dbReference>
<dbReference type="Gene3D" id="6.10.340.10">
    <property type="match status" value="1"/>
</dbReference>
<dbReference type="Pfam" id="PF00512">
    <property type="entry name" value="HisKA"/>
    <property type="match status" value="1"/>
</dbReference>
<keyword evidence="7 13" id="KW-0418">Kinase</keyword>
<feature type="transmembrane region" description="Helical" evidence="10">
    <location>
        <begin position="12"/>
        <end position="34"/>
    </location>
</feature>
<dbReference type="GO" id="GO:0016020">
    <property type="term" value="C:membrane"/>
    <property type="evidence" value="ECO:0007669"/>
    <property type="project" value="UniProtKB-SubCell"/>
</dbReference>
<evidence type="ECO:0000256" key="5">
    <source>
        <dbReference type="ARBA" id="ARBA00022679"/>
    </source>
</evidence>
<dbReference type="EC" id="2.7.13.3" evidence="3"/>
<dbReference type="InterPro" id="IPR003660">
    <property type="entry name" value="HAMP_dom"/>
</dbReference>
<gene>
    <name evidence="13" type="ORF">A6M21_05025</name>
</gene>
<keyword evidence="4" id="KW-0597">Phosphoprotein</keyword>
<evidence type="ECO:0000256" key="7">
    <source>
        <dbReference type="ARBA" id="ARBA00022777"/>
    </source>
</evidence>
<dbReference type="CDD" id="cd06225">
    <property type="entry name" value="HAMP"/>
    <property type="match status" value="1"/>
</dbReference>
<dbReference type="SMART" id="SM00387">
    <property type="entry name" value="HATPase_c"/>
    <property type="match status" value="1"/>
</dbReference>
<dbReference type="InterPro" id="IPR003594">
    <property type="entry name" value="HATPase_dom"/>
</dbReference>
<dbReference type="SUPFAM" id="SSF55874">
    <property type="entry name" value="ATPase domain of HSP90 chaperone/DNA topoisomerase II/histidine kinase"/>
    <property type="match status" value="1"/>
</dbReference>
<feature type="domain" description="HAMP" evidence="12">
    <location>
        <begin position="228"/>
        <end position="278"/>
    </location>
</feature>
<keyword evidence="14" id="KW-1185">Reference proteome</keyword>
<evidence type="ECO:0000313" key="13">
    <source>
        <dbReference type="EMBL" id="OAT85842.1"/>
    </source>
</evidence>
<comment type="subcellular location">
    <subcellularLocation>
        <location evidence="2">Membrane</location>
    </subcellularLocation>
</comment>
<comment type="catalytic activity">
    <reaction evidence="1">
        <text>ATP + protein L-histidine = ADP + protein N-phospho-L-histidine.</text>
        <dbReference type="EC" id="2.7.13.3"/>
    </reaction>
</comment>
<keyword evidence="10" id="KW-0812">Transmembrane</keyword>
<dbReference type="STRING" id="1838280.A6M21_05025"/>
<reference evidence="13 14" key="1">
    <citation type="submission" date="2016-04" db="EMBL/GenBank/DDBJ databases">
        <authorList>
            <person name="Evans L.H."/>
            <person name="Alamgir A."/>
            <person name="Owens N."/>
            <person name="Weber N.D."/>
            <person name="Virtaneva K."/>
            <person name="Barbian K."/>
            <person name="Babar A."/>
            <person name="Rosenke K."/>
        </authorList>
    </citation>
    <scope>NUCLEOTIDE SEQUENCE [LARGE SCALE GENOMIC DNA]</scope>
    <source>
        <strain evidence="13 14">LMa1</strain>
    </source>
</reference>
<dbReference type="GO" id="GO:0005524">
    <property type="term" value="F:ATP binding"/>
    <property type="evidence" value="ECO:0007669"/>
    <property type="project" value="UniProtKB-KW"/>
</dbReference>
<keyword evidence="6" id="KW-0547">Nucleotide-binding</keyword>
<dbReference type="RefSeq" id="WP_066666582.1">
    <property type="nucleotide sequence ID" value="NZ_LYVF01000047.1"/>
</dbReference>
<evidence type="ECO:0000256" key="2">
    <source>
        <dbReference type="ARBA" id="ARBA00004370"/>
    </source>
</evidence>
<dbReference type="PROSITE" id="PS50885">
    <property type="entry name" value="HAMP"/>
    <property type="match status" value="1"/>
</dbReference>
<dbReference type="InterPro" id="IPR036097">
    <property type="entry name" value="HisK_dim/P_sf"/>
</dbReference>
<evidence type="ECO:0000256" key="10">
    <source>
        <dbReference type="SAM" id="Phobius"/>
    </source>
</evidence>
<dbReference type="GO" id="GO:0000155">
    <property type="term" value="F:phosphorelay sensor kinase activity"/>
    <property type="evidence" value="ECO:0007669"/>
    <property type="project" value="InterPro"/>
</dbReference>
<proteinExistence type="predicted"/>
<dbReference type="SMART" id="SM00304">
    <property type="entry name" value="HAMP"/>
    <property type="match status" value="1"/>
</dbReference>
<accession>A0A1B7LHT0</accession>